<dbReference type="EMBL" id="CP150096">
    <property type="protein sequence ID" value="WZN46648.1"/>
    <property type="molecule type" value="Genomic_DNA"/>
</dbReference>
<dbReference type="RefSeq" id="WP_341841338.1">
    <property type="nucleotide sequence ID" value="NZ_CP149792.1"/>
</dbReference>
<dbReference type="Gene3D" id="3.40.50.1580">
    <property type="entry name" value="Nucleoside phosphorylase domain"/>
    <property type="match status" value="1"/>
</dbReference>
<sequence>MKLLVAAATEAEIQPTIAWLKESGRTDVETIITGIGLFSAAFALGKRLAAGDRPALVLQAGIAGTFDRNVKLGDALLVEKEYFGDLGAEDNGVFRDLFSIGLWKHDMHPFTNNYLLNPFDRVPPSLAQLPRASAVSVNTVSGEAATIAQLEQQYAPTLESMEGAALHYACLMENVPFLQLRTVSNYVEQRDKSKWDIKSAVIRLNTLLRDTINEWNNER</sequence>
<comment type="similarity">
    <text evidence="1">Belongs to the PNP/UDP phosphorylase family. Futalosine hydrolase subfamily.</text>
</comment>
<dbReference type="InterPro" id="IPR035994">
    <property type="entry name" value="Nucleoside_phosphorylase_sf"/>
</dbReference>
<keyword evidence="4" id="KW-0326">Glycosidase</keyword>
<comment type="pathway">
    <text evidence="1">Quinol/quinone metabolism; menaquinone biosynthesis.</text>
</comment>
<dbReference type="InterPro" id="IPR000845">
    <property type="entry name" value="Nucleoside_phosphorylase_d"/>
</dbReference>
<dbReference type="HAMAP" id="MF_00991">
    <property type="entry name" value="MqnB"/>
    <property type="match status" value="1"/>
</dbReference>
<comment type="function">
    <text evidence="1">Catalyzes the hydrolysis of futalosine (FL) to dehypoxanthine futalosine (DHFL) and hypoxanthine, a step in the biosynthesis of menaquinone (MK, vitamin K2).</text>
</comment>
<evidence type="ECO:0000259" key="3">
    <source>
        <dbReference type="Pfam" id="PF01048"/>
    </source>
</evidence>
<name>A0ABZ2Z3C2_9BACT</name>
<keyword evidence="1" id="KW-0474">Menaquinone biosynthesis</keyword>
<evidence type="ECO:0000256" key="2">
    <source>
        <dbReference type="NCBIfam" id="TIGR03664"/>
    </source>
</evidence>
<dbReference type="PANTHER" id="PTHR46832:SF2">
    <property type="entry name" value="FUTALOSINE HYDROLASE"/>
    <property type="match status" value="1"/>
</dbReference>
<protein>
    <recommendedName>
        <fullName evidence="1 2">Futalosine hydrolase</fullName>
        <shortName evidence="1">FL hydrolase</shortName>
        <ecNumber evidence="1 2">3.2.2.26</ecNumber>
    </recommendedName>
    <alternativeName>
        <fullName evidence="1">Futalosine nucleosidase</fullName>
    </alternativeName>
    <alternativeName>
        <fullName evidence="1">Menaquinone biosynthetic enzyme MqnB</fullName>
    </alternativeName>
</protein>
<dbReference type="Pfam" id="PF01048">
    <property type="entry name" value="PNP_UDP_1"/>
    <property type="match status" value="1"/>
</dbReference>
<keyword evidence="5" id="KW-1185">Reference proteome</keyword>
<dbReference type="SUPFAM" id="SSF53167">
    <property type="entry name" value="Purine and uridine phosphorylases"/>
    <property type="match status" value="1"/>
</dbReference>
<keyword evidence="1 4" id="KW-0378">Hydrolase</keyword>
<evidence type="ECO:0000313" key="5">
    <source>
        <dbReference type="Proteomes" id="UP001449657"/>
    </source>
</evidence>
<accession>A0ABZ2Z3C2</accession>
<proteinExistence type="inferred from homology"/>
<dbReference type="NCBIfam" id="TIGR03664">
    <property type="entry name" value="fut_nucase"/>
    <property type="match status" value="1"/>
</dbReference>
<gene>
    <name evidence="1 4" type="primary">mqnB</name>
    <name evidence="4" type="ORF">WJU22_00345</name>
</gene>
<feature type="domain" description="Nucleoside phosphorylase" evidence="3">
    <location>
        <begin position="31"/>
        <end position="209"/>
    </location>
</feature>
<dbReference type="GO" id="GO:0016798">
    <property type="term" value="F:hydrolase activity, acting on glycosyl bonds"/>
    <property type="evidence" value="ECO:0007669"/>
    <property type="project" value="UniProtKB-KW"/>
</dbReference>
<reference evidence="4 5" key="1">
    <citation type="submission" date="2024-03" db="EMBL/GenBank/DDBJ databases">
        <title>Chitinophaga caseinilytica sp. nov., a casein hydrolysing bacterium isolated from forest soil.</title>
        <authorList>
            <person name="Lee D.S."/>
            <person name="Han D.M."/>
            <person name="Baek J.H."/>
            <person name="Choi D.G."/>
            <person name="Jeon J.H."/>
            <person name="Jeon C.O."/>
        </authorList>
    </citation>
    <scope>NUCLEOTIDE SEQUENCE [LARGE SCALE GENOMIC DNA]</scope>
    <source>
        <strain evidence="4 5">KACC 19118</strain>
    </source>
</reference>
<comment type="catalytic activity">
    <reaction evidence="1">
        <text>futalosine + H2O = dehypoxanthine futalosine + hypoxanthine</text>
        <dbReference type="Rhea" id="RHEA:25904"/>
        <dbReference type="ChEBI" id="CHEBI:15377"/>
        <dbReference type="ChEBI" id="CHEBI:17368"/>
        <dbReference type="ChEBI" id="CHEBI:58863"/>
        <dbReference type="ChEBI" id="CHEBI:58864"/>
        <dbReference type="EC" id="3.2.2.26"/>
    </reaction>
</comment>
<evidence type="ECO:0000313" key="4">
    <source>
        <dbReference type="EMBL" id="WZN46648.1"/>
    </source>
</evidence>
<evidence type="ECO:0000256" key="1">
    <source>
        <dbReference type="HAMAP-Rule" id="MF_00991"/>
    </source>
</evidence>
<dbReference type="CDD" id="cd17766">
    <property type="entry name" value="futalosine_nucleosidase_MqnB"/>
    <property type="match status" value="1"/>
</dbReference>
<dbReference type="Proteomes" id="UP001449657">
    <property type="component" value="Chromosome"/>
</dbReference>
<dbReference type="EC" id="3.2.2.26" evidence="1 2"/>
<dbReference type="PANTHER" id="PTHR46832">
    <property type="entry name" value="5'-METHYLTHIOADENOSINE/S-ADENOSYLHOMOCYSTEINE NUCLEOSIDASE"/>
    <property type="match status" value="1"/>
</dbReference>
<organism evidence="4 5">
    <name type="scientific">Chitinophaga caseinilytica</name>
    <dbReference type="NCBI Taxonomy" id="2267521"/>
    <lineage>
        <taxon>Bacteria</taxon>
        <taxon>Pseudomonadati</taxon>
        <taxon>Bacteroidota</taxon>
        <taxon>Chitinophagia</taxon>
        <taxon>Chitinophagales</taxon>
        <taxon>Chitinophagaceae</taxon>
        <taxon>Chitinophaga</taxon>
    </lineage>
</organism>
<dbReference type="InterPro" id="IPR019963">
    <property type="entry name" value="FL_hydrolase_MqnB"/>
</dbReference>